<evidence type="ECO:0000256" key="2">
    <source>
        <dbReference type="ARBA" id="ARBA00005870"/>
    </source>
</evidence>
<keyword evidence="6 11" id="KW-0648">Protein biosynthesis</keyword>
<feature type="binding site" evidence="11">
    <location>
        <begin position="94"/>
        <end position="98"/>
    </location>
    <ligand>
        <name>GTP</name>
        <dbReference type="ChEBI" id="CHEBI:37565"/>
    </ligand>
</feature>
<reference evidence="13" key="1">
    <citation type="submission" date="2025-08" db="UniProtKB">
        <authorList>
            <consortium name="Ensembl"/>
        </authorList>
    </citation>
    <scope>IDENTIFICATION</scope>
</reference>
<dbReference type="Proteomes" id="UP000694402">
    <property type="component" value="Unassembled WGS sequence"/>
</dbReference>
<dbReference type="GO" id="GO:0005739">
    <property type="term" value="C:mitochondrion"/>
    <property type="evidence" value="ECO:0007669"/>
    <property type="project" value="UniProtKB-SubCell"/>
</dbReference>
<dbReference type="Gene3D" id="3.40.50.300">
    <property type="entry name" value="P-loop containing nucleotide triphosphate hydrolases"/>
    <property type="match status" value="1"/>
</dbReference>
<dbReference type="PANTHER" id="PTHR43636">
    <property type="entry name" value="ELONGATION FACTOR G, MITOCHONDRIAL"/>
    <property type="match status" value="1"/>
</dbReference>
<dbReference type="UniPathway" id="UPA00345"/>
<keyword evidence="3 11" id="KW-0547">Nucleotide-binding</keyword>
<evidence type="ECO:0000256" key="4">
    <source>
        <dbReference type="ARBA" id="ARBA00022768"/>
    </source>
</evidence>
<dbReference type="Gene3D" id="3.30.70.240">
    <property type="match status" value="1"/>
</dbReference>
<comment type="subcellular location">
    <subcellularLocation>
        <location evidence="1 11">Mitochondrion</location>
    </subcellularLocation>
</comment>
<comment type="pathway">
    <text evidence="11">Protein biosynthesis; polypeptide chain elongation.</text>
</comment>
<dbReference type="FunFam" id="3.30.230.10:FF:000003">
    <property type="entry name" value="Elongation factor G"/>
    <property type="match status" value="1"/>
</dbReference>
<comment type="similarity">
    <text evidence="2">Belongs to the TRAFAC class translation factor GTPase superfamily. Classic translation factor GTPase family. EF-G/EF-2 subfamily.</text>
</comment>
<gene>
    <name evidence="11 13" type="primary">GFM1</name>
    <name evidence="11" type="synonym">EFG1</name>
</gene>
<dbReference type="PROSITE" id="PS00301">
    <property type="entry name" value="G_TR_1"/>
    <property type="match status" value="1"/>
</dbReference>
<dbReference type="GeneTree" id="ENSGT00550000074911"/>
<dbReference type="GO" id="GO:0003746">
    <property type="term" value="F:translation elongation factor activity"/>
    <property type="evidence" value="ECO:0007669"/>
    <property type="project" value="UniProtKB-UniRule"/>
</dbReference>
<dbReference type="FunFam" id="2.40.30.10:FF:000022">
    <property type="entry name" value="Elongation factor G, mitochondrial"/>
    <property type="match status" value="1"/>
</dbReference>
<dbReference type="NCBIfam" id="TIGR00484">
    <property type="entry name" value="EF-G"/>
    <property type="match status" value="1"/>
</dbReference>
<comment type="function">
    <text evidence="11">Mitochondrial GTPase that catalyzes the GTP-dependent ribosomal translocation step during translation elongation. During this step, the ribosome changes from the pre-translocational (PRE) to the post-translocational (POST) state as the newly formed A-site-bound peptidyl-tRNA and P-site-bound deacylated tRNA move to the P and E sites, respectively. Catalyzes the coordinated movement of the two tRNA molecules, the mRNA and conformational changes in the ribosome. Does not mediate the disassembly of ribosomes from messenger RNA at the termination of mitochondrial protein biosynthesis.</text>
</comment>
<dbReference type="InterPro" id="IPR027417">
    <property type="entry name" value="P-loop_NTPase"/>
</dbReference>
<dbReference type="InterPro" id="IPR000640">
    <property type="entry name" value="EFG_V-like"/>
</dbReference>
<dbReference type="InterPro" id="IPR005225">
    <property type="entry name" value="Small_GTP-bd"/>
</dbReference>
<dbReference type="InterPro" id="IPR035649">
    <property type="entry name" value="EFG_V"/>
</dbReference>
<feature type="domain" description="Tr-type G" evidence="12">
    <location>
        <begin position="18"/>
        <end position="295"/>
    </location>
</feature>
<dbReference type="NCBIfam" id="TIGR00231">
    <property type="entry name" value="small_GTP"/>
    <property type="match status" value="1"/>
</dbReference>
<dbReference type="Pfam" id="PF14492">
    <property type="entry name" value="EFG_III"/>
    <property type="match status" value="1"/>
</dbReference>
<evidence type="ECO:0000256" key="6">
    <source>
        <dbReference type="ARBA" id="ARBA00022917"/>
    </source>
</evidence>
<feature type="binding site" evidence="11">
    <location>
        <begin position="27"/>
        <end position="34"/>
    </location>
    <ligand>
        <name>GTP</name>
        <dbReference type="ChEBI" id="CHEBI:37565"/>
    </ligand>
</feature>
<dbReference type="FunFam" id="3.40.50.300:FF:000539">
    <property type="entry name" value="Elongation factor G, mitochondrial"/>
    <property type="match status" value="1"/>
</dbReference>
<sequence length="721" mass="80371">NVLMNSCRSCSSVIVPNERIRNIGISAHIDSGKTTLTERVLFYTGRIAEIHEVKGKDGVGATMDSMELERQRGITIQSAATYTVYKDYNINIIDTPGHVDFTIEVERALRVLDGAILVLCAVGGVQCQTLTVNRQMKRYNVPFLTFINKLDRMGANPSRALQAMRTKLSQNAAFVNIPIGLEGNMKGIIDLIEERSMYFEGPFGQNIRLDEIPAEFRVEAADRRQELVECVANADETLGEMFLEERIPTVPELKTAIRRATVQRLFSPVLVGTALKNKGVQPLLNAVLDYLPNPTEVNNYALFNDDDSTKILMDPTRDASQPFVGLAFKLEAGRFGQLTYVRVYQGCLKKTEYIINTRTGKKVRVQRLVRLHADQMEDVEEVYAGDICALFGIDCASGDTFTSRTSANLSMESIHIPEAVISMSMKPSNKNDMDKFSKGINRFTREDPTFRVHFDTESKETIISGMGELHLEIYSQRMEREYNCPCAMGKPKVSFRESVTSAVPFDFTHKKQSGGSGQYGKVIGVLEPLDQENYTKVEFEDQTVGTNIPKQFVPAVEKGFREACEKGPLTGHKISGIKFLLEDGAHHMVDSNEISFIRAGEGALKQAMEKANVAVLEPIMSVEIVAPDEFQGTVIAGVNRRHGVISGQDGAEGYFTLYADIPLNDMFGYATELRSCTEGKGEYTMEYSRYQPCLPGTQEELINKYLESTGQLPAKKGKWKN</sequence>
<keyword evidence="14" id="KW-1185">Reference proteome</keyword>
<keyword evidence="9 11" id="KW-0342">GTP-binding</keyword>
<dbReference type="InterPro" id="IPR014721">
    <property type="entry name" value="Ribsml_uS5_D2-typ_fold_subgr"/>
</dbReference>
<dbReference type="CDD" id="cd01886">
    <property type="entry name" value="EF-G"/>
    <property type="match status" value="1"/>
</dbReference>
<dbReference type="Pfam" id="PF00009">
    <property type="entry name" value="GTP_EFTU"/>
    <property type="match status" value="1"/>
</dbReference>
<dbReference type="FunFam" id="3.30.70.870:FF:000008">
    <property type="entry name" value="Elongation factor G, mitochondrial"/>
    <property type="match status" value="1"/>
</dbReference>
<name>A0A8C8I3U2_ONCTS</name>
<evidence type="ECO:0000256" key="11">
    <source>
        <dbReference type="HAMAP-Rule" id="MF_03061"/>
    </source>
</evidence>
<feature type="binding site" evidence="11">
    <location>
        <begin position="148"/>
        <end position="151"/>
    </location>
    <ligand>
        <name>GTP</name>
        <dbReference type="ChEBI" id="CHEBI:37565"/>
    </ligand>
</feature>
<dbReference type="Gene3D" id="3.30.70.870">
    <property type="entry name" value="Elongation Factor G (Translational Gtpase), domain 3"/>
    <property type="match status" value="1"/>
</dbReference>
<dbReference type="CDD" id="cd04097">
    <property type="entry name" value="mtEFG1_C"/>
    <property type="match status" value="1"/>
</dbReference>
<dbReference type="Gene3D" id="2.40.30.10">
    <property type="entry name" value="Translation factors"/>
    <property type="match status" value="1"/>
</dbReference>
<dbReference type="GO" id="GO:0003924">
    <property type="term" value="F:GTPase activity"/>
    <property type="evidence" value="ECO:0007669"/>
    <property type="project" value="UniProtKB-UniRule"/>
</dbReference>
<keyword evidence="5" id="KW-0378">Hydrolase</keyword>
<evidence type="ECO:0000256" key="10">
    <source>
        <dbReference type="ARBA" id="ARBA00049117"/>
    </source>
</evidence>
<dbReference type="CDD" id="cd16262">
    <property type="entry name" value="EFG_III"/>
    <property type="match status" value="1"/>
</dbReference>
<evidence type="ECO:0000313" key="13">
    <source>
        <dbReference type="Ensembl" id="ENSOTSP00005074612.1"/>
    </source>
</evidence>
<keyword evidence="4 11" id="KW-0251">Elongation factor</keyword>
<dbReference type="SMART" id="SM00889">
    <property type="entry name" value="EFG_IV"/>
    <property type="match status" value="1"/>
</dbReference>
<evidence type="ECO:0000256" key="8">
    <source>
        <dbReference type="ARBA" id="ARBA00023128"/>
    </source>
</evidence>
<dbReference type="Gene3D" id="3.30.230.10">
    <property type="match status" value="1"/>
</dbReference>
<dbReference type="InterPro" id="IPR009000">
    <property type="entry name" value="Transl_B-barrel_sf"/>
</dbReference>
<comment type="similarity">
    <text evidence="11">Belongs to the GTP-binding elongation factor family. EF-G/EF-2 subfamily.</text>
</comment>
<dbReference type="Ensembl" id="ENSOTST00005080826.2">
    <property type="protein sequence ID" value="ENSOTSP00005074612.1"/>
    <property type="gene ID" value="ENSOTSG00005031452.2"/>
</dbReference>
<evidence type="ECO:0000256" key="7">
    <source>
        <dbReference type="ARBA" id="ARBA00022946"/>
    </source>
</evidence>
<dbReference type="PANTHER" id="PTHR43636:SF2">
    <property type="entry name" value="ELONGATION FACTOR G, MITOCHONDRIAL"/>
    <property type="match status" value="1"/>
</dbReference>
<dbReference type="InterPro" id="IPR004161">
    <property type="entry name" value="EFTu-like_2"/>
</dbReference>
<dbReference type="SUPFAM" id="SSF54211">
    <property type="entry name" value="Ribosomal protein S5 domain 2-like"/>
    <property type="match status" value="1"/>
</dbReference>
<dbReference type="InterPro" id="IPR009022">
    <property type="entry name" value="EFG_III"/>
</dbReference>
<protein>
    <recommendedName>
        <fullName evidence="11">Elongation factor G, mitochondrial</fullName>
        <shortName evidence="11">EF-Gmt</shortName>
    </recommendedName>
    <alternativeName>
        <fullName evidence="11">Elongation factor G 1, mitochondrial</fullName>
        <shortName evidence="11">mEF-G 1</shortName>
    </alternativeName>
    <alternativeName>
        <fullName evidence="11">Elongation factor G1</fullName>
    </alternativeName>
</protein>
<evidence type="ECO:0000256" key="9">
    <source>
        <dbReference type="ARBA" id="ARBA00023134"/>
    </source>
</evidence>
<evidence type="ECO:0000256" key="1">
    <source>
        <dbReference type="ARBA" id="ARBA00004173"/>
    </source>
</evidence>
<dbReference type="InterPro" id="IPR047872">
    <property type="entry name" value="EFG_IV"/>
</dbReference>
<dbReference type="HAMAP" id="MF_00054_B">
    <property type="entry name" value="EF_G_EF_2_B"/>
    <property type="match status" value="1"/>
</dbReference>
<dbReference type="PRINTS" id="PR00315">
    <property type="entry name" value="ELONGATNFCT"/>
</dbReference>
<evidence type="ECO:0000256" key="5">
    <source>
        <dbReference type="ARBA" id="ARBA00022801"/>
    </source>
</evidence>
<dbReference type="InterPro" id="IPR020568">
    <property type="entry name" value="Ribosomal_Su5_D2-typ_SF"/>
</dbReference>
<dbReference type="FunFam" id="3.30.70.240:FF:000001">
    <property type="entry name" value="Elongation factor G"/>
    <property type="match status" value="1"/>
</dbReference>
<dbReference type="SUPFAM" id="SSF52540">
    <property type="entry name" value="P-loop containing nucleoside triphosphate hydrolases"/>
    <property type="match status" value="1"/>
</dbReference>
<evidence type="ECO:0000256" key="3">
    <source>
        <dbReference type="ARBA" id="ARBA00022741"/>
    </source>
</evidence>
<proteinExistence type="inferred from homology"/>
<dbReference type="Pfam" id="PF03764">
    <property type="entry name" value="EFG_IV"/>
    <property type="match status" value="1"/>
</dbReference>
<keyword evidence="7" id="KW-0809">Transit peptide</keyword>
<dbReference type="InterPro" id="IPR041095">
    <property type="entry name" value="EFG_II"/>
</dbReference>
<dbReference type="CDD" id="cd04091">
    <property type="entry name" value="mtEFG1_II_like"/>
    <property type="match status" value="1"/>
</dbReference>
<dbReference type="CDD" id="cd01434">
    <property type="entry name" value="EFG_mtEFG1_IV"/>
    <property type="match status" value="1"/>
</dbReference>
<dbReference type="GO" id="GO:0005525">
    <property type="term" value="F:GTP binding"/>
    <property type="evidence" value="ECO:0007669"/>
    <property type="project" value="UniProtKB-UniRule"/>
</dbReference>
<dbReference type="SUPFAM" id="SSF50447">
    <property type="entry name" value="Translation proteins"/>
    <property type="match status" value="1"/>
</dbReference>
<dbReference type="Pfam" id="PF03144">
    <property type="entry name" value="GTP_EFTU_D2"/>
    <property type="match status" value="1"/>
</dbReference>
<dbReference type="SUPFAM" id="SSF54980">
    <property type="entry name" value="EF-G C-terminal domain-like"/>
    <property type="match status" value="2"/>
</dbReference>
<dbReference type="Pfam" id="PF00679">
    <property type="entry name" value="EFG_C"/>
    <property type="match status" value="1"/>
</dbReference>
<dbReference type="InterPro" id="IPR031157">
    <property type="entry name" value="G_TR_CS"/>
</dbReference>
<accession>A0A8C8I3U2</accession>
<dbReference type="PROSITE" id="PS51722">
    <property type="entry name" value="G_TR_2"/>
    <property type="match status" value="1"/>
</dbReference>
<organism evidence="13 14">
    <name type="scientific">Oncorhynchus tshawytscha</name>
    <name type="common">Chinook salmon</name>
    <name type="synonym">Salmo tshawytscha</name>
    <dbReference type="NCBI Taxonomy" id="74940"/>
    <lineage>
        <taxon>Eukaryota</taxon>
        <taxon>Metazoa</taxon>
        <taxon>Chordata</taxon>
        <taxon>Craniata</taxon>
        <taxon>Vertebrata</taxon>
        <taxon>Euteleostomi</taxon>
        <taxon>Actinopterygii</taxon>
        <taxon>Neopterygii</taxon>
        <taxon>Teleostei</taxon>
        <taxon>Protacanthopterygii</taxon>
        <taxon>Salmoniformes</taxon>
        <taxon>Salmonidae</taxon>
        <taxon>Salmoninae</taxon>
        <taxon>Oncorhynchus</taxon>
    </lineage>
</organism>
<dbReference type="SMART" id="SM00838">
    <property type="entry name" value="EFG_C"/>
    <property type="match status" value="1"/>
</dbReference>
<keyword evidence="8 11" id="KW-0496">Mitochondrion</keyword>
<dbReference type="InterPro" id="IPR000795">
    <property type="entry name" value="T_Tr_GTP-bd_dom"/>
</dbReference>
<dbReference type="InterPro" id="IPR005517">
    <property type="entry name" value="Transl_elong_EFG/EF2_IV"/>
</dbReference>
<comment type="catalytic activity">
    <reaction evidence="10">
        <text>GTP + H2O = GDP + phosphate + H(+)</text>
        <dbReference type="Rhea" id="RHEA:19669"/>
        <dbReference type="ChEBI" id="CHEBI:15377"/>
        <dbReference type="ChEBI" id="CHEBI:15378"/>
        <dbReference type="ChEBI" id="CHEBI:37565"/>
        <dbReference type="ChEBI" id="CHEBI:43474"/>
        <dbReference type="ChEBI" id="CHEBI:58189"/>
    </reaction>
    <physiologicalReaction direction="left-to-right" evidence="10">
        <dbReference type="Rhea" id="RHEA:19670"/>
    </physiologicalReaction>
</comment>
<dbReference type="AlphaFoldDB" id="A0A8C8I3U2"/>
<dbReference type="InterPro" id="IPR004540">
    <property type="entry name" value="Transl_elong_EFG/EF2"/>
</dbReference>
<evidence type="ECO:0000313" key="14">
    <source>
        <dbReference type="Proteomes" id="UP000694402"/>
    </source>
</evidence>
<reference evidence="13" key="2">
    <citation type="submission" date="2025-09" db="UniProtKB">
        <authorList>
            <consortium name="Ensembl"/>
        </authorList>
    </citation>
    <scope>IDENTIFICATION</scope>
</reference>
<dbReference type="InterPro" id="IPR035647">
    <property type="entry name" value="EFG_III/V"/>
</dbReference>
<dbReference type="NCBIfam" id="NF009381">
    <property type="entry name" value="PRK12740.1-5"/>
    <property type="match status" value="1"/>
</dbReference>
<evidence type="ECO:0000259" key="12">
    <source>
        <dbReference type="PROSITE" id="PS51722"/>
    </source>
</evidence>
<dbReference type="GO" id="GO:0070125">
    <property type="term" value="P:mitochondrial translational elongation"/>
    <property type="evidence" value="ECO:0007669"/>
    <property type="project" value="UniProtKB-UniRule"/>
</dbReference>